<dbReference type="InterPro" id="IPR003593">
    <property type="entry name" value="AAA+_ATPase"/>
</dbReference>
<evidence type="ECO:0000313" key="7">
    <source>
        <dbReference type="Proteomes" id="UP000029844"/>
    </source>
</evidence>
<dbReference type="eggNOG" id="COG0488">
    <property type="taxonomic scope" value="Bacteria"/>
</dbReference>
<dbReference type="PROSITE" id="PS00211">
    <property type="entry name" value="ABC_TRANSPORTER_1"/>
    <property type="match status" value="1"/>
</dbReference>
<dbReference type="PANTHER" id="PTHR19211:SF100">
    <property type="entry name" value="RIBOSOME PROTECTION PROTEIN VMLR"/>
    <property type="match status" value="1"/>
</dbReference>
<organism evidence="6 7">
    <name type="scientific">Listeria booriae</name>
    <dbReference type="NCBI Taxonomy" id="1552123"/>
    <lineage>
        <taxon>Bacteria</taxon>
        <taxon>Bacillati</taxon>
        <taxon>Bacillota</taxon>
        <taxon>Bacilli</taxon>
        <taxon>Bacillales</taxon>
        <taxon>Listeriaceae</taxon>
        <taxon>Listeria</taxon>
    </lineage>
</organism>
<comment type="caution">
    <text evidence="6">The sequence shown here is derived from an EMBL/GenBank/DDBJ whole genome shotgun (WGS) entry which is preliminary data.</text>
</comment>
<feature type="domain" description="ABC transporter" evidence="5">
    <location>
        <begin position="4"/>
        <end position="175"/>
    </location>
</feature>
<dbReference type="OrthoDB" id="9762369at2"/>
<evidence type="ECO:0000313" key="6">
    <source>
        <dbReference type="EMBL" id="KGL40325.1"/>
    </source>
</evidence>
<gene>
    <name evidence="6" type="ORF">EP57_10510</name>
</gene>
<sequence>MLAIEIHDVKKEIADRVLFEIPHLTANRGQRIGIVGRNGLGKTTLLEILAGVATADQGGITRNGTVGYLPQILPEDARLSGGEKMRKAVQRILAEQPNLLFADEPTSNLDVDSVKHLERQWKRYAGTLFVISHDRAFLNAICTTIWELDQQKITVYAGNYEAYETAKAKERDQAMAGYEQYNAKKKQLEEAKSHREKTAHGLRTPNKRFNSKEIRSAKPGKGVQEKKQHKLVKAIDQRIERLEKVDKPFQQKSIKITLPEANQIKQGNTVIRATQLAAKAGKRALFSDATFSLKSGEKIALIGKNASGKTTFLRQVIAGNVAIQLGEKVKIGYFDQQLKQVDLTKTLWENIQAVSVHDDQMNRDCLGSLQFTADDLPKDTNVLSGGERVKLALAMILLSDANVLILDEPTNYLDINAMKALEELISGYSGTVLFVSHDRTFVRKVATNLLVLEDEKLQLFAGNYAEWEDAKQTKTTRVQEDTLLLELEMSAIAAKLMEPRLKAAEKAELEQRYQEVAAKRKIR</sequence>
<dbReference type="GO" id="GO:0005524">
    <property type="term" value="F:ATP binding"/>
    <property type="evidence" value="ECO:0007669"/>
    <property type="project" value="UniProtKB-KW"/>
</dbReference>
<dbReference type="InterPro" id="IPR003439">
    <property type="entry name" value="ABC_transporter-like_ATP-bd"/>
</dbReference>
<name>A0A099W883_9LIST</name>
<feature type="domain" description="ABC transporter" evidence="5">
    <location>
        <begin position="271"/>
        <end position="479"/>
    </location>
</feature>
<protein>
    <submittedName>
        <fullName evidence="6">ABC transporter ATP-binding protein</fullName>
    </submittedName>
</protein>
<keyword evidence="7" id="KW-1185">Reference proteome</keyword>
<dbReference type="NCBIfam" id="NF000355">
    <property type="entry name" value="ribo_prot_ABC_F"/>
    <property type="match status" value="1"/>
</dbReference>
<feature type="coiled-coil region" evidence="4">
    <location>
        <begin position="171"/>
        <end position="198"/>
    </location>
</feature>
<dbReference type="SUPFAM" id="SSF52540">
    <property type="entry name" value="P-loop containing nucleoside triphosphate hydrolases"/>
    <property type="match status" value="2"/>
</dbReference>
<evidence type="ECO:0000256" key="3">
    <source>
        <dbReference type="ARBA" id="ARBA00022840"/>
    </source>
</evidence>
<reference evidence="6 7" key="1">
    <citation type="submission" date="2014-05" db="EMBL/GenBank/DDBJ databases">
        <title>Novel Listeriaceae from food processing environments.</title>
        <authorList>
            <person name="den Bakker H.C."/>
        </authorList>
    </citation>
    <scope>NUCLEOTIDE SEQUENCE [LARGE SCALE GENOMIC DNA]</scope>
    <source>
        <strain evidence="6 7">FSL A5-0281</strain>
    </source>
</reference>
<dbReference type="CDD" id="cd03221">
    <property type="entry name" value="ABCF_EF-3"/>
    <property type="match status" value="2"/>
</dbReference>
<keyword evidence="1" id="KW-0677">Repeat</keyword>
<dbReference type="InterPro" id="IPR017871">
    <property type="entry name" value="ABC_transporter-like_CS"/>
</dbReference>
<dbReference type="SMART" id="SM00382">
    <property type="entry name" value="AAA"/>
    <property type="match status" value="2"/>
</dbReference>
<dbReference type="Pfam" id="PF00005">
    <property type="entry name" value="ABC_tran"/>
    <property type="match status" value="2"/>
</dbReference>
<dbReference type="PROSITE" id="PS50893">
    <property type="entry name" value="ABC_TRANSPORTER_2"/>
    <property type="match status" value="2"/>
</dbReference>
<dbReference type="InterPro" id="IPR027417">
    <property type="entry name" value="P-loop_NTPase"/>
</dbReference>
<dbReference type="RefSeq" id="WP_036086448.1">
    <property type="nucleotide sequence ID" value="NZ_CBCSHQ010000002.1"/>
</dbReference>
<evidence type="ECO:0000256" key="4">
    <source>
        <dbReference type="SAM" id="Coils"/>
    </source>
</evidence>
<dbReference type="Gene3D" id="3.40.50.300">
    <property type="entry name" value="P-loop containing nucleotide triphosphate hydrolases"/>
    <property type="match status" value="3"/>
</dbReference>
<dbReference type="STRING" id="1552123.EP57_10510"/>
<evidence type="ECO:0000259" key="5">
    <source>
        <dbReference type="PROSITE" id="PS50893"/>
    </source>
</evidence>
<keyword evidence="2" id="KW-0547">Nucleotide-binding</keyword>
<proteinExistence type="predicted"/>
<keyword evidence="3 6" id="KW-0067">ATP-binding</keyword>
<dbReference type="AlphaFoldDB" id="A0A099W883"/>
<dbReference type="EMBL" id="JNFA01000024">
    <property type="protein sequence ID" value="KGL40325.1"/>
    <property type="molecule type" value="Genomic_DNA"/>
</dbReference>
<evidence type="ECO:0000256" key="1">
    <source>
        <dbReference type="ARBA" id="ARBA00022737"/>
    </source>
</evidence>
<dbReference type="PANTHER" id="PTHR19211">
    <property type="entry name" value="ATP-BINDING TRANSPORT PROTEIN-RELATED"/>
    <property type="match status" value="1"/>
</dbReference>
<dbReference type="InterPro" id="IPR050611">
    <property type="entry name" value="ABCF"/>
</dbReference>
<dbReference type="GeneID" id="58717800"/>
<evidence type="ECO:0000256" key="2">
    <source>
        <dbReference type="ARBA" id="ARBA00022741"/>
    </source>
</evidence>
<dbReference type="Proteomes" id="UP000029844">
    <property type="component" value="Unassembled WGS sequence"/>
</dbReference>
<keyword evidence="4" id="KW-0175">Coiled coil</keyword>
<accession>A0A099W883</accession>
<dbReference type="GO" id="GO:0016887">
    <property type="term" value="F:ATP hydrolysis activity"/>
    <property type="evidence" value="ECO:0007669"/>
    <property type="project" value="InterPro"/>
</dbReference>